<proteinExistence type="predicted"/>
<dbReference type="EMBL" id="VXIT01000022">
    <property type="protein sequence ID" value="KAA6406832.1"/>
    <property type="molecule type" value="Genomic_DNA"/>
</dbReference>
<evidence type="ECO:0000256" key="1">
    <source>
        <dbReference type="SAM" id="MobiDB-lite"/>
    </source>
</evidence>
<gene>
    <name evidence="2" type="ORF">FRX48_09330</name>
</gene>
<accession>A0A5M8PDK5</accession>
<reference evidence="2 3" key="1">
    <citation type="submission" date="2019-09" db="EMBL/GenBank/DDBJ databases">
        <title>The hologenome of the rock-dwelling lichen Lasallia pustulata.</title>
        <authorList>
            <person name="Greshake Tzovaras B."/>
            <person name="Segers F."/>
            <person name="Bicker A."/>
            <person name="Dal Grande F."/>
            <person name="Otte J."/>
            <person name="Hankeln T."/>
            <person name="Schmitt I."/>
            <person name="Ebersberger I."/>
        </authorList>
    </citation>
    <scope>NUCLEOTIDE SEQUENCE [LARGE SCALE GENOMIC DNA]</scope>
    <source>
        <strain evidence="2">A1-1</strain>
    </source>
</reference>
<sequence length="259" mass="28607">MAIVDSLAEAFITVSDSELKVYKVRLFSNTQGIEQALPQRRTFTLDPLHHDSPIALDIDKDGDTIIHKDAYVSIPKSTILLPESAKDRTVQYFPPNGGARPNGTLIIGSRRGQHTTPPIGVYLSDLDLGAGSTSQRPTAPKPKVSQSSCNPWAANSRDVVPGEDLDLARIKTQDGFLESAELKDMTFSVHFGQDLELMHERTRLPIRRIDELDGQVIFKTPTGAGTAVMKANKEDDSAKLNWYHELSSPIEVYENMDHA</sequence>
<dbReference type="Proteomes" id="UP000324767">
    <property type="component" value="Unassembled WGS sequence"/>
</dbReference>
<evidence type="ECO:0000313" key="3">
    <source>
        <dbReference type="Proteomes" id="UP000324767"/>
    </source>
</evidence>
<evidence type="ECO:0000313" key="2">
    <source>
        <dbReference type="EMBL" id="KAA6406832.1"/>
    </source>
</evidence>
<name>A0A5M8PDK5_9LECA</name>
<organism evidence="2 3">
    <name type="scientific">Lasallia pustulata</name>
    <dbReference type="NCBI Taxonomy" id="136370"/>
    <lineage>
        <taxon>Eukaryota</taxon>
        <taxon>Fungi</taxon>
        <taxon>Dikarya</taxon>
        <taxon>Ascomycota</taxon>
        <taxon>Pezizomycotina</taxon>
        <taxon>Lecanoromycetes</taxon>
        <taxon>OSLEUM clade</taxon>
        <taxon>Umbilicariomycetidae</taxon>
        <taxon>Umbilicariales</taxon>
        <taxon>Umbilicariaceae</taxon>
        <taxon>Lasallia</taxon>
    </lineage>
</organism>
<comment type="caution">
    <text evidence="2">The sequence shown here is derived from an EMBL/GenBank/DDBJ whole genome shotgun (WGS) entry which is preliminary data.</text>
</comment>
<feature type="region of interest" description="Disordered" evidence="1">
    <location>
        <begin position="131"/>
        <end position="156"/>
    </location>
</feature>
<dbReference type="OrthoDB" id="21416at2759"/>
<dbReference type="AlphaFoldDB" id="A0A5M8PDK5"/>
<protein>
    <submittedName>
        <fullName evidence="2">Uncharacterized protein</fullName>
    </submittedName>
</protein>